<evidence type="ECO:0000256" key="4">
    <source>
        <dbReference type="ARBA" id="ARBA00022989"/>
    </source>
</evidence>
<dbReference type="InterPro" id="IPR047218">
    <property type="entry name" value="YocR/YhdH-like"/>
</dbReference>
<dbReference type="NCBIfam" id="NF037979">
    <property type="entry name" value="Na_transp"/>
    <property type="match status" value="1"/>
</dbReference>
<dbReference type="AlphaFoldDB" id="A0A7C5QWT8"/>
<feature type="non-terminal residue" evidence="7">
    <location>
        <position position="1"/>
    </location>
</feature>
<feature type="transmembrane region" description="Helical" evidence="6">
    <location>
        <begin position="65"/>
        <end position="83"/>
    </location>
</feature>
<dbReference type="PANTHER" id="PTHR42948">
    <property type="entry name" value="TRANSPORTER"/>
    <property type="match status" value="1"/>
</dbReference>
<dbReference type="EMBL" id="DRMJ01000393">
    <property type="protein sequence ID" value="HHL43462.1"/>
    <property type="molecule type" value="Genomic_DNA"/>
</dbReference>
<sequence length="355" mass="38118">WVIMYIPKFLFGAFEGQSTEEISAQFGQAISNPIGVLPYFTFFAALTTWLVARGVNSGIEWASKVLMPLFFTLLIALSLYSLWSGLSTEIVTESGEKTNGTAQALSFLFSPDWSAVNAGTVTRALGQAFFSIGLGSAIMITYGSYLPKSINIPKSALIVGLTDTGVALVAGLAIFPIVFSHGLDATAGAGLFFQTLPIALHSAPGGSFIGAAFFFLAIFAAVTSSISLLEPIVAWVSERFNMARMKAAIMMGVAMWILGLCSIYIGGFMDFIDVKLTAAIMLPLTGFLTVVFVGWRMNKAMVDEQMAGVSAGLRHLLFFLVRFVAPISVFIVLILGIDHTYFHDTLGKLLHIVSA</sequence>
<reference evidence="7" key="1">
    <citation type="journal article" date="2020" name="mSystems">
        <title>Genome- and Community-Level Interaction Insights into Carbon Utilization and Element Cycling Functions of Hydrothermarchaeota in Hydrothermal Sediment.</title>
        <authorList>
            <person name="Zhou Z."/>
            <person name="Liu Y."/>
            <person name="Xu W."/>
            <person name="Pan J."/>
            <person name="Luo Z.H."/>
            <person name="Li M."/>
        </authorList>
    </citation>
    <scope>NUCLEOTIDE SEQUENCE [LARGE SCALE GENOMIC DNA]</scope>
    <source>
        <strain evidence="7">HyVt-485</strain>
    </source>
</reference>
<accession>A0A7C5QWT8</accession>
<feature type="transmembrane region" description="Helical" evidence="6">
    <location>
        <begin position="124"/>
        <end position="145"/>
    </location>
</feature>
<evidence type="ECO:0000256" key="5">
    <source>
        <dbReference type="ARBA" id="ARBA00023136"/>
    </source>
</evidence>
<dbReference type="SUPFAM" id="SSF161070">
    <property type="entry name" value="SNF-like"/>
    <property type="match status" value="1"/>
</dbReference>
<keyword evidence="4 6" id="KW-1133">Transmembrane helix</keyword>
<keyword evidence="2" id="KW-0813">Transport</keyword>
<name>A0A7C5QWT8_9PROT</name>
<gene>
    <name evidence="7" type="ORF">ENJ42_07590</name>
</gene>
<proteinExistence type="predicted"/>
<evidence type="ECO:0000313" key="7">
    <source>
        <dbReference type="EMBL" id="HHL43462.1"/>
    </source>
</evidence>
<dbReference type="Pfam" id="PF00209">
    <property type="entry name" value="SNF"/>
    <property type="match status" value="1"/>
</dbReference>
<evidence type="ECO:0000256" key="6">
    <source>
        <dbReference type="SAM" id="Phobius"/>
    </source>
</evidence>
<keyword evidence="3 6" id="KW-0812">Transmembrane</keyword>
<comment type="caution">
    <text evidence="7">The sequence shown here is derived from an EMBL/GenBank/DDBJ whole genome shotgun (WGS) entry which is preliminary data.</text>
</comment>
<evidence type="ECO:0000256" key="2">
    <source>
        <dbReference type="ARBA" id="ARBA00022448"/>
    </source>
</evidence>
<protein>
    <submittedName>
        <fullName evidence="7">Sodium-dependent transporter</fullName>
    </submittedName>
</protein>
<feature type="transmembrane region" description="Helical" evidence="6">
    <location>
        <begin position="208"/>
        <end position="236"/>
    </location>
</feature>
<feature type="transmembrane region" description="Helical" evidence="6">
    <location>
        <begin position="316"/>
        <end position="337"/>
    </location>
</feature>
<feature type="transmembrane region" description="Helical" evidence="6">
    <location>
        <begin position="274"/>
        <end position="295"/>
    </location>
</feature>
<organism evidence="7">
    <name type="scientific">Hellea balneolensis</name>
    <dbReference type="NCBI Taxonomy" id="287478"/>
    <lineage>
        <taxon>Bacteria</taxon>
        <taxon>Pseudomonadati</taxon>
        <taxon>Pseudomonadota</taxon>
        <taxon>Alphaproteobacteria</taxon>
        <taxon>Maricaulales</taxon>
        <taxon>Robiginitomaculaceae</taxon>
        <taxon>Hellea</taxon>
    </lineage>
</organism>
<dbReference type="InterPro" id="IPR037272">
    <property type="entry name" value="SNS_sf"/>
</dbReference>
<feature type="transmembrane region" description="Helical" evidence="6">
    <location>
        <begin position="157"/>
        <end position="179"/>
    </location>
</feature>
<dbReference type="InterPro" id="IPR000175">
    <property type="entry name" value="Na/ntran_symport"/>
</dbReference>
<evidence type="ECO:0000256" key="1">
    <source>
        <dbReference type="ARBA" id="ARBA00004141"/>
    </source>
</evidence>
<dbReference type="PANTHER" id="PTHR42948:SF1">
    <property type="entry name" value="TRANSPORTER"/>
    <property type="match status" value="1"/>
</dbReference>
<feature type="transmembrane region" description="Helical" evidence="6">
    <location>
        <begin position="36"/>
        <end position="53"/>
    </location>
</feature>
<keyword evidence="5 6" id="KW-0472">Membrane</keyword>
<comment type="subcellular location">
    <subcellularLocation>
        <location evidence="1">Membrane</location>
        <topology evidence="1">Multi-pass membrane protein</topology>
    </subcellularLocation>
</comment>
<evidence type="ECO:0000256" key="3">
    <source>
        <dbReference type="ARBA" id="ARBA00022692"/>
    </source>
</evidence>
<dbReference type="Proteomes" id="UP000885830">
    <property type="component" value="Unassembled WGS sequence"/>
</dbReference>
<dbReference type="PROSITE" id="PS50267">
    <property type="entry name" value="NA_NEUROTRAN_SYMP_3"/>
    <property type="match status" value="1"/>
</dbReference>
<dbReference type="CDD" id="cd10336">
    <property type="entry name" value="SLC6sbd_Tyt1-Like"/>
    <property type="match status" value="1"/>
</dbReference>
<dbReference type="GO" id="GO:0016020">
    <property type="term" value="C:membrane"/>
    <property type="evidence" value="ECO:0007669"/>
    <property type="project" value="UniProtKB-SubCell"/>
</dbReference>
<feature type="transmembrane region" description="Helical" evidence="6">
    <location>
        <begin position="248"/>
        <end position="268"/>
    </location>
</feature>